<protein>
    <submittedName>
        <fullName evidence="1">Uncharacterized protein</fullName>
    </submittedName>
</protein>
<sequence length="123" mass="14024">MSMVAVKAPHEHAKDQTTITMETADHESSAVDDLREVFALHPKQKEQKAILFPKLRRIHLYELPSLRRICGSRMSAPNLETVKIRGCWSLRCLPAVSGNNEKLPSVDCEKEWALMLFHNEQST</sequence>
<dbReference type="InterPro" id="IPR032675">
    <property type="entry name" value="LRR_dom_sf"/>
</dbReference>
<dbReference type="STRING" id="4572.M8ACC7"/>
<organism evidence="1">
    <name type="scientific">Triticum urartu</name>
    <name type="common">Red wild einkorn</name>
    <name type="synonym">Crithodium urartu</name>
    <dbReference type="NCBI Taxonomy" id="4572"/>
    <lineage>
        <taxon>Eukaryota</taxon>
        <taxon>Viridiplantae</taxon>
        <taxon>Streptophyta</taxon>
        <taxon>Embryophyta</taxon>
        <taxon>Tracheophyta</taxon>
        <taxon>Spermatophyta</taxon>
        <taxon>Magnoliopsida</taxon>
        <taxon>Liliopsida</taxon>
        <taxon>Poales</taxon>
        <taxon>Poaceae</taxon>
        <taxon>BOP clade</taxon>
        <taxon>Pooideae</taxon>
        <taxon>Triticodae</taxon>
        <taxon>Triticeae</taxon>
        <taxon>Triticinae</taxon>
        <taxon>Triticum</taxon>
    </lineage>
</organism>
<dbReference type="Gene3D" id="3.80.10.10">
    <property type="entry name" value="Ribonuclease Inhibitor"/>
    <property type="match status" value="1"/>
</dbReference>
<dbReference type="EMBL" id="KD135341">
    <property type="protein sequence ID" value="EMS58214.1"/>
    <property type="molecule type" value="Genomic_DNA"/>
</dbReference>
<gene>
    <name evidence="1" type="ORF">TRIUR3_11194</name>
</gene>
<proteinExistence type="predicted"/>
<dbReference type="AlphaFoldDB" id="M8ACC7"/>
<name>M8ACC7_TRIUA</name>
<accession>M8ACC7</accession>
<evidence type="ECO:0000313" key="1">
    <source>
        <dbReference type="EMBL" id="EMS58214.1"/>
    </source>
</evidence>
<reference evidence="1" key="1">
    <citation type="journal article" date="2013" name="Nature">
        <title>Draft genome of the wheat A-genome progenitor Triticum urartu.</title>
        <authorList>
            <person name="Ling H.Q."/>
            <person name="Zhao S."/>
            <person name="Liu D."/>
            <person name="Wang J."/>
            <person name="Sun H."/>
            <person name="Zhang C."/>
            <person name="Fan H."/>
            <person name="Li D."/>
            <person name="Dong L."/>
            <person name="Tao Y."/>
            <person name="Gao C."/>
            <person name="Wu H."/>
            <person name="Li Y."/>
            <person name="Cui Y."/>
            <person name="Guo X."/>
            <person name="Zheng S."/>
            <person name="Wang B."/>
            <person name="Yu K."/>
            <person name="Liang Q."/>
            <person name="Yang W."/>
            <person name="Lou X."/>
            <person name="Chen J."/>
            <person name="Feng M."/>
            <person name="Jian J."/>
            <person name="Zhang X."/>
            <person name="Luo G."/>
            <person name="Jiang Y."/>
            <person name="Liu J."/>
            <person name="Wang Z."/>
            <person name="Sha Y."/>
            <person name="Zhang B."/>
            <person name="Wu H."/>
            <person name="Tang D."/>
            <person name="Shen Q."/>
            <person name="Xue P."/>
            <person name="Zou S."/>
            <person name="Wang X."/>
            <person name="Liu X."/>
            <person name="Wang F."/>
            <person name="Yang Y."/>
            <person name="An X."/>
            <person name="Dong Z."/>
            <person name="Zhang K."/>
            <person name="Zhang X."/>
            <person name="Luo M.C."/>
            <person name="Dvorak J."/>
            <person name="Tong Y."/>
            <person name="Wang J."/>
            <person name="Yang H."/>
            <person name="Li Z."/>
            <person name="Wang D."/>
            <person name="Zhang A."/>
            <person name="Wang J."/>
        </authorList>
    </citation>
    <scope>NUCLEOTIDE SEQUENCE</scope>
</reference>